<protein>
    <submittedName>
        <fullName evidence="13">Alpha-2,8-sialyltransferase 8F-like</fullName>
    </submittedName>
</protein>
<evidence type="ECO:0000256" key="10">
    <source>
        <dbReference type="ARBA" id="ARBA00023157"/>
    </source>
</evidence>
<organism evidence="13 14">
    <name type="scientific">Callorhinchus milii</name>
    <name type="common">Ghost shark</name>
    <dbReference type="NCBI Taxonomy" id="7868"/>
    <lineage>
        <taxon>Eukaryota</taxon>
        <taxon>Metazoa</taxon>
        <taxon>Chordata</taxon>
        <taxon>Craniata</taxon>
        <taxon>Vertebrata</taxon>
        <taxon>Chondrichthyes</taxon>
        <taxon>Holocephali</taxon>
        <taxon>Chimaeriformes</taxon>
        <taxon>Callorhinchidae</taxon>
        <taxon>Callorhinchus</taxon>
    </lineage>
</organism>
<dbReference type="GO" id="GO:0000139">
    <property type="term" value="C:Golgi membrane"/>
    <property type="evidence" value="ECO:0007669"/>
    <property type="project" value="UniProtKB-SubCell"/>
</dbReference>
<keyword evidence="6" id="KW-0735">Signal-anchor</keyword>
<keyword evidence="14" id="KW-1185">Reference proteome</keyword>
<dbReference type="FunFam" id="3.90.1480.20:FF:000001">
    <property type="entry name" value="ST8 alpha-N-acetyl-neuraminide alpha-2,8-sialyltransferase 2"/>
    <property type="match status" value="1"/>
</dbReference>
<dbReference type="InParanoid" id="A0A4W3JBJ3"/>
<dbReference type="GO" id="GO:0003828">
    <property type="term" value="F:alpha-N-acetylneuraminate alpha-2,8-sialyltransferase activity"/>
    <property type="evidence" value="ECO:0007669"/>
    <property type="project" value="TreeGrafter"/>
</dbReference>
<dbReference type="PANTHER" id="PTHR11987:SF29">
    <property type="entry name" value="ALPHA-2,8-SIALYLTRANSFERASE 8F"/>
    <property type="match status" value="1"/>
</dbReference>
<proteinExistence type="inferred from homology"/>
<keyword evidence="9 12" id="KW-0472">Membrane</keyword>
<reference evidence="13" key="4">
    <citation type="submission" date="2025-08" db="UniProtKB">
        <authorList>
            <consortium name="Ensembl"/>
        </authorList>
    </citation>
    <scope>IDENTIFICATION</scope>
</reference>
<evidence type="ECO:0000256" key="11">
    <source>
        <dbReference type="ARBA" id="ARBA00023180"/>
    </source>
</evidence>
<evidence type="ECO:0000256" key="7">
    <source>
        <dbReference type="ARBA" id="ARBA00022989"/>
    </source>
</evidence>
<keyword evidence="4" id="KW-0808">Transferase</keyword>
<keyword evidence="11" id="KW-0325">Glycoprotein</keyword>
<comment type="similarity">
    <text evidence="2">Belongs to the glycosyltransferase 29 family.</text>
</comment>
<keyword evidence="7 12" id="KW-1133">Transmembrane helix</keyword>
<reference evidence="14" key="1">
    <citation type="journal article" date="2006" name="Science">
        <title>Ancient noncoding elements conserved in the human genome.</title>
        <authorList>
            <person name="Venkatesh B."/>
            <person name="Kirkness E.F."/>
            <person name="Loh Y.H."/>
            <person name="Halpern A.L."/>
            <person name="Lee A.P."/>
            <person name="Johnson J."/>
            <person name="Dandona N."/>
            <person name="Viswanathan L.D."/>
            <person name="Tay A."/>
            <person name="Venter J.C."/>
            <person name="Strausberg R.L."/>
            <person name="Brenner S."/>
        </authorList>
    </citation>
    <scope>NUCLEOTIDE SEQUENCE [LARGE SCALE GENOMIC DNA]</scope>
</reference>
<dbReference type="Proteomes" id="UP000314986">
    <property type="component" value="Unassembled WGS sequence"/>
</dbReference>
<comment type="subcellular location">
    <subcellularLocation>
        <location evidence="1">Golgi apparatus membrane</location>
        <topology evidence="1">Single-pass type II membrane protein</topology>
    </subcellularLocation>
</comment>
<evidence type="ECO:0000256" key="4">
    <source>
        <dbReference type="ARBA" id="ARBA00022679"/>
    </source>
</evidence>
<dbReference type="PANTHER" id="PTHR11987">
    <property type="entry name" value="ALPHA-2,8-SIALYLTRANSFERASE"/>
    <property type="match status" value="1"/>
</dbReference>
<reference evidence="14" key="2">
    <citation type="journal article" date="2007" name="PLoS Biol.">
        <title>Survey sequencing and comparative analysis of the elephant shark (Callorhinchus milii) genome.</title>
        <authorList>
            <person name="Venkatesh B."/>
            <person name="Kirkness E.F."/>
            <person name="Loh Y.H."/>
            <person name="Halpern A.L."/>
            <person name="Lee A.P."/>
            <person name="Johnson J."/>
            <person name="Dandona N."/>
            <person name="Viswanathan L.D."/>
            <person name="Tay A."/>
            <person name="Venter J.C."/>
            <person name="Strausberg R.L."/>
            <person name="Brenner S."/>
        </authorList>
    </citation>
    <scope>NUCLEOTIDE SEQUENCE [LARGE SCALE GENOMIC DNA]</scope>
</reference>
<keyword evidence="5 12" id="KW-0812">Transmembrane</keyword>
<evidence type="ECO:0000256" key="3">
    <source>
        <dbReference type="ARBA" id="ARBA00022676"/>
    </source>
</evidence>
<accession>A0A4W3JBJ3</accession>
<keyword evidence="3" id="KW-0328">Glycosyltransferase</keyword>
<dbReference type="GO" id="GO:0006491">
    <property type="term" value="P:N-glycan processing"/>
    <property type="evidence" value="ECO:0007669"/>
    <property type="project" value="TreeGrafter"/>
</dbReference>
<dbReference type="GO" id="GO:0009311">
    <property type="term" value="P:oligosaccharide metabolic process"/>
    <property type="evidence" value="ECO:0007669"/>
    <property type="project" value="TreeGrafter"/>
</dbReference>
<reference evidence="14" key="3">
    <citation type="journal article" date="2014" name="Nature">
        <title>Elephant shark genome provides unique insights into gnathostome evolution.</title>
        <authorList>
            <consortium name="International Elephant Shark Genome Sequencing Consortium"/>
            <person name="Venkatesh B."/>
            <person name="Lee A.P."/>
            <person name="Ravi V."/>
            <person name="Maurya A.K."/>
            <person name="Lian M.M."/>
            <person name="Swann J.B."/>
            <person name="Ohta Y."/>
            <person name="Flajnik M.F."/>
            <person name="Sutoh Y."/>
            <person name="Kasahara M."/>
            <person name="Hoon S."/>
            <person name="Gangu V."/>
            <person name="Roy S.W."/>
            <person name="Irimia M."/>
            <person name="Korzh V."/>
            <person name="Kondrychyn I."/>
            <person name="Lim Z.W."/>
            <person name="Tay B.H."/>
            <person name="Tohari S."/>
            <person name="Kong K.W."/>
            <person name="Ho S."/>
            <person name="Lorente-Galdos B."/>
            <person name="Quilez J."/>
            <person name="Marques-Bonet T."/>
            <person name="Raney B.J."/>
            <person name="Ingham P.W."/>
            <person name="Tay A."/>
            <person name="Hillier L.W."/>
            <person name="Minx P."/>
            <person name="Boehm T."/>
            <person name="Wilson R.K."/>
            <person name="Brenner S."/>
            <person name="Warren W.C."/>
        </authorList>
    </citation>
    <scope>NUCLEOTIDE SEQUENCE [LARGE SCALE GENOMIC DNA]</scope>
</reference>
<dbReference type="InterPro" id="IPR038578">
    <property type="entry name" value="GT29-like_sf"/>
</dbReference>
<evidence type="ECO:0000256" key="9">
    <source>
        <dbReference type="ARBA" id="ARBA00023136"/>
    </source>
</evidence>
<dbReference type="Ensembl" id="ENSCMIT00000041274.1">
    <property type="protein sequence ID" value="ENSCMIP00000040699.1"/>
    <property type="gene ID" value="ENSCMIG00000016964.1"/>
</dbReference>
<evidence type="ECO:0000256" key="1">
    <source>
        <dbReference type="ARBA" id="ARBA00004323"/>
    </source>
</evidence>
<keyword evidence="10" id="KW-1015">Disulfide bond</keyword>
<dbReference type="Pfam" id="PF00777">
    <property type="entry name" value="Glyco_transf_29"/>
    <property type="match status" value="1"/>
</dbReference>
<dbReference type="GeneTree" id="ENSGT01030000234535"/>
<dbReference type="AlphaFoldDB" id="A0A4W3JBJ3"/>
<reference evidence="13" key="5">
    <citation type="submission" date="2025-09" db="UniProtKB">
        <authorList>
            <consortium name="Ensembl"/>
        </authorList>
    </citation>
    <scope>IDENTIFICATION</scope>
</reference>
<evidence type="ECO:0000256" key="8">
    <source>
        <dbReference type="ARBA" id="ARBA00023034"/>
    </source>
</evidence>
<sequence length="375" mass="42926">MKLWSYFVIVTGIIFLFGLIFNLMNRTDVKTFSLSYIRVNKEQIRQILATQKANPPECVELSKLLTLTPKRFKDDDFIDLFKKTQKCTWYRNSEANQKFRARLTNCCNAIQNFTVTQVNTALGANLTYDAQPKKQITITEDIFNLLPQTEPFKLPLSKLCAVVGNGGILTNSSCGEEIDQADFVFRCNLAAIVGREDDVGSKTDLVTANPSIFTRKYQSLNFRRKPFWESTKVYGKALILLPAFSYPLYTGIVFKVSYTLEDFGSKLQPIYLNPSYMVNITQFWKSVGVSETRLSSGLIVLSAALELCDEVWLYGFWPFSKNMEGMKLFNHYYDDVNPKRSPHAMPREFYTLLQLHTKGILKLRAGKCKNKPTDI</sequence>
<evidence type="ECO:0000256" key="12">
    <source>
        <dbReference type="SAM" id="Phobius"/>
    </source>
</evidence>
<keyword evidence="8" id="KW-0333">Golgi apparatus</keyword>
<dbReference type="InterPro" id="IPR050943">
    <property type="entry name" value="Glycosyltr_29_Sialyltrsf"/>
</dbReference>
<name>A0A4W3JBJ3_CALMI</name>
<dbReference type="InterPro" id="IPR001675">
    <property type="entry name" value="Glyco_trans_29"/>
</dbReference>
<evidence type="ECO:0000256" key="2">
    <source>
        <dbReference type="ARBA" id="ARBA00006003"/>
    </source>
</evidence>
<feature type="transmembrane region" description="Helical" evidence="12">
    <location>
        <begin position="6"/>
        <end position="24"/>
    </location>
</feature>
<evidence type="ECO:0000256" key="6">
    <source>
        <dbReference type="ARBA" id="ARBA00022968"/>
    </source>
</evidence>
<evidence type="ECO:0000313" key="14">
    <source>
        <dbReference type="Proteomes" id="UP000314986"/>
    </source>
</evidence>
<evidence type="ECO:0000313" key="13">
    <source>
        <dbReference type="Ensembl" id="ENSCMIP00000040699.1"/>
    </source>
</evidence>
<evidence type="ECO:0000256" key="5">
    <source>
        <dbReference type="ARBA" id="ARBA00022692"/>
    </source>
</evidence>
<dbReference type="Gene3D" id="3.90.1480.20">
    <property type="entry name" value="Glycosyl transferase family 29"/>
    <property type="match status" value="1"/>
</dbReference>